<dbReference type="InterPro" id="IPR022415">
    <property type="entry name" value="ATP-guanido_PTrfase_AS"/>
</dbReference>
<dbReference type="PANTHER" id="PTHR11547:SF38">
    <property type="entry name" value="ARGININE KINASE 1-RELATED"/>
    <property type="match status" value="1"/>
</dbReference>
<reference evidence="9 10" key="1">
    <citation type="submission" date="2016-10" db="EMBL/GenBank/DDBJ databases">
        <authorList>
            <person name="de Groot N.N."/>
        </authorList>
    </citation>
    <scope>NUCLEOTIDE SEQUENCE [LARGE SCALE GENOMIC DNA]</scope>
    <source>
        <strain evidence="9 10">DSM 2179</strain>
    </source>
</reference>
<dbReference type="InterPro" id="IPR023660">
    <property type="entry name" value="Arg_Kinase"/>
</dbReference>
<evidence type="ECO:0000256" key="5">
    <source>
        <dbReference type="HAMAP-Rule" id="MF_00602"/>
    </source>
</evidence>
<keyword evidence="2 5" id="KW-0547">Nucleotide-binding</keyword>
<gene>
    <name evidence="5" type="primary">mcsB</name>
    <name evidence="9" type="ORF">SAMN05660742_106206</name>
</gene>
<dbReference type="Gene3D" id="3.30.590.10">
    <property type="entry name" value="Glutamine synthetase/guanido kinase, catalytic domain"/>
    <property type="match status" value="1"/>
</dbReference>
<feature type="binding site" evidence="5 6">
    <location>
        <position position="92"/>
    </location>
    <ligand>
        <name>ATP</name>
        <dbReference type="ChEBI" id="CHEBI:30616"/>
    </ligand>
</feature>
<dbReference type="PROSITE" id="PS00112">
    <property type="entry name" value="PHOSPHAGEN_KINASE"/>
    <property type="match status" value="1"/>
</dbReference>
<dbReference type="EMBL" id="FNZK01000006">
    <property type="protein sequence ID" value="SEJ38442.1"/>
    <property type="molecule type" value="Genomic_DNA"/>
</dbReference>
<feature type="binding site" evidence="5 6">
    <location>
        <begin position="177"/>
        <end position="181"/>
    </location>
    <ligand>
        <name>ATP</name>
        <dbReference type="ChEBI" id="CHEBI:30616"/>
    </ligand>
</feature>
<evidence type="ECO:0000256" key="4">
    <source>
        <dbReference type="ARBA" id="ARBA00022840"/>
    </source>
</evidence>
<keyword evidence="1 5" id="KW-0808">Transferase</keyword>
<comment type="caution">
    <text evidence="5">Lacks conserved residue(s) required for the propagation of feature annotation.</text>
</comment>
<keyword evidence="3 5" id="KW-0418">Kinase</keyword>
<keyword evidence="4 5" id="KW-0067">ATP-binding</keyword>
<dbReference type="GO" id="GO:1990424">
    <property type="term" value="F:protein arginine kinase activity"/>
    <property type="evidence" value="ECO:0007669"/>
    <property type="project" value="UniProtKB-EC"/>
</dbReference>
<comment type="catalytic activity">
    <reaction evidence="5">
        <text>L-arginyl-[protein] + ATP = N(omega)-phospho-L-arginyl-[protein] + ADP + H(+)</text>
        <dbReference type="Rhea" id="RHEA:43384"/>
        <dbReference type="Rhea" id="RHEA-COMP:10532"/>
        <dbReference type="Rhea" id="RHEA-COMP:10533"/>
        <dbReference type="ChEBI" id="CHEBI:15378"/>
        <dbReference type="ChEBI" id="CHEBI:29965"/>
        <dbReference type="ChEBI" id="CHEBI:30616"/>
        <dbReference type="ChEBI" id="CHEBI:83226"/>
        <dbReference type="ChEBI" id="CHEBI:456216"/>
        <dbReference type="EC" id="2.7.14.1"/>
    </reaction>
</comment>
<dbReference type="InterPro" id="IPR022414">
    <property type="entry name" value="ATP-guanido_PTrfase_cat"/>
</dbReference>
<dbReference type="InterPro" id="IPR000749">
    <property type="entry name" value="ATP-guanido_PTrfase"/>
</dbReference>
<evidence type="ECO:0000256" key="6">
    <source>
        <dbReference type="PROSITE-ProRule" id="PRU00843"/>
    </source>
</evidence>
<feature type="binding site" evidence="5 6">
    <location>
        <begin position="208"/>
        <end position="213"/>
    </location>
    <ligand>
        <name>ATP</name>
        <dbReference type="ChEBI" id="CHEBI:30616"/>
    </ligand>
</feature>
<feature type="binding site" evidence="5 6">
    <location>
        <begin position="27"/>
        <end position="31"/>
    </location>
    <ligand>
        <name>ATP</name>
        <dbReference type="ChEBI" id="CHEBI:30616"/>
    </ligand>
</feature>
<dbReference type="GO" id="GO:0005615">
    <property type="term" value="C:extracellular space"/>
    <property type="evidence" value="ECO:0007669"/>
    <property type="project" value="TreeGrafter"/>
</dbReference>
<feature type="binding site" evidence="5 6">
    <location>
        <position position="126"/>
    </location>
    <ligand>
        <name>ATP</name>
        <dbReference type="ChEBI" id="CHEBI:30616"/>
    </ligand>
</feature>
<dbReference type="AlphaFoldDB" id="A0A1H6YMH6"/>
<comment type="similarity">
    <text evidence="5 6 7">Belongs to the ATP:guanido phosphotransferase family.</text>
</comment>
<dbReference type="CDD" id="cd07930">
    <property type="entry name" value="bacterial_phosphagen_kinase"/>
    <property type="match status" value="1"/>
</dbReference>
<evidence type="ECO:0000313" key="9">
    <source>
        <dbReference type="EMBL" id="SEJ38442.1"/>
    </source>
</evidence>
<sequence length="359" mass="40356">MSTDELFTNPYSPWMNGSGMDGDVVLSSRVRLARNFSDIPFPNRANLAQLSEVKAMMQEILPELEDITDKPYQCLPIDELTNLERKVLIEKHLISNNHIENPEHRALVVSDDRKVSIMINEEDHLRIQCMVSGLDLAVPLELASKIDDTIESKLDIAFNEKMGYLTSCPTNLGTGLRASVMVHLPGLVFTQQIGKIMNASPQLGLAVRGLYGEGTEVIGNIFQISNQLTLGFNEQEIMDNLTSAVLEIIMHERAARKALMTYSAERLSDQVWRAFGILKYARSVSANEALSLLSKVRLGIDTKMITEVAAKSFTELLVSSRTNYLKNLQENENLSQNEIDKERAKTIRETLEKFKVVRE</sequence>
<dbReference type="GO" id="GO:0005524">
    <property type="term" value="F:ATP binding"/>
    <property type="evidence" value="ECO:0007669"/>
    <property type="project" value="UniProtKB-UniRule"/>
</dbReference>
<accession>A0A1H6YMH6</accession>
<evidence type="ECO:0000256" key="3">
    <source>
        <dbReference type="ARBA" id="ARBA00022777"/>
    </source>
</evidence>
<comment type="function">
    <text evidence="5">Catalyzes the specific phosphorylation of arginine residues in proteins.</text>
</comment>
<evidence type="ECO:0000256" key="1">
    <source>
        <dbReference type="ARBA" id="ARBA00022679"/>
    </source>
</evidence>
<dbReference type="GO" id="GO:0046314">
    <property type="term" value="P:phosphocreatine biosynthetic process"/>
    <property type="evidence" value="ECO:0007669"/>
    <property type="project" value="InterPro"/>
</dbReference>
<dbReference type="RefSeq" id="WP_019555282.1">
    <property type="nucleotide sequence ID" value="NZ_FNZK01000006.1"/>
</dbReference>
<dbReference type="InterPro" id="IPR014746">
    <property type="entry name" value="Gln_synth/guanido_kin_cat_dom"/>
</dbReference>
<keyword evidence="10" id="KW-1185">Reference proteome</keyword>
<evidence type="ECO:0000256" key="2">
    <source>
        <dbReference type="ARBA" id="ARBA00022741"/>
    </source>
</evidence>
<evidence type="ECO:0000256" key="7">
    <source>
        <dbReference type="RuleBase" id="RU000505"/>
    </source>
</evidence>
<evidence type="ECO:0000259" key="8">
    <source>
        <dbReference type="PROSITE" id="PS51510"/>
    </source>
</evidence>
<dbReference type="NCBIfam" id="NF002194">
    <property type="entry name" value="PRK01059.1-4"/>
    <property type="match status" value="1"/>
</dbReference>
<dbReference type="SUPFAM" id="SSF55931">
    <property type="entry name" value="Glutamine synthetase/guanido kinase"/>
    <property type="match status" value="1"/>
</dbReference>
<name>A0A1H6YMH6_9FIRM</name>
<dbReference type="EC" id="2.7.14.1" evidence="5"/>
<dbReference type="GO" id="GO:0004111">
    <property type="term" value="F:creatine kinase activity"/>
    <property type="evidence" value="ECO:0007669"/>
    <property type="project" value="InterPro"/>
</dbReference>
<protein>
    <recommendedName>
        <fullName evidence="5">Protein-arginine kinase</fullName>
        <ecNumber evidence="5">2.7.14.1</ecNumber>
    </recommendedName>
</protein>
<proteinExistence type="inferred from homology"/>
<organism evidence="9 10">
    <name type="scientific">Propionispira arboris</name>
    <dbReference type="NCBI Taxonomy" id="84035"/>
    <lineage>
        <taxon>Bacteria</taxon>
        <taxon>Bacillati</taxon>
        <taxon>Bacillota</taxon>
        <taxon>Negativicutes</taxon>
        <taxon>Selenomonadales</taxon>
        <taxon>Selenomonadaceae</taxon>
        <taxon>Propionispira</taxon>
    </lineage>
</organism>
<feature type="domain" description="Phosphagen kinase C-terminal" evidence="8">
    <location>
        <begin position="24"/>
        <end position="255"/>
    </location>
</feature>
<dbReference type="PANTHER" id="PTHR11547">
    <property type="entry name" value="ARGININE OR CREATINE KINASE"/>
    <property type="match status" value="1"/>
</dbReference>
<evidence type="ECO:0000313" key="10">
    <source>
        <dbReference type="Proteomes" id="UP000199662"/>
    </source>
</evidence>
<dbReference type="STRING" id="84035.SAMN05660742_106206"/>
<dbReference type="PROSITE" id="PS51510">
    <property type="entry name" value="PHOSPHAGEN_KINASE_C"/>
    <property type="match status" value="1"/>
</dbReference>
<dbReference type="Pfam" id="PF00217">
    <property type="entry name" value="ATP-gua_Ptrans"/>
    <property type="match status" value="1"/>
</dbReference>
<dbReference type="Proteomes" id="UP000199662">
    <property type="component" value="Unassembled WGS sequence"/>
</dbReference>
<dbReference type="HAMAP" id="MF_00602">
    <property type="entry name" value="Prot_Arg_kinase"/>
    <property type="match status" value="1"/>
</dbReference>